<dbReference type="Pfam" id="PF00795">
    <property type="entry name" value="CN_hydrolase"/>
    <property type="match status" value="1"/>
</dbReference>
<reference evidence="2 3" key="1">
    <citation type="submission" date="2019-01" db="EMBL/GenBank/DDBJ databases">
        <title>Draft genome sequence of Psathyrella aberdarensis IHI B618.</title>
        <authorList>
            <person name="Buettner E."/>
            <person name="Kellner H."/>
        </authorList>
    </citation>
    <scope>NUCLEOTIDE SEQUENCE [LARGE SCALE GENOMIC DNA]</scope>
    <source>
        <strain evidence="2 3">IHI B618</strain>
    </source>
</reference>
<dbReference type="Gene3D" id="3.60.110.10">
    <property type="entry name" value="Carbon-nitrogen hydrolase"/>
    <property type="match status" value="1"/>
</dbReference>
<sequence length="180" mass="19588">MAFSGYVFENASAITPYLEEPRLGPTSQFCSEIAKRLGCYVLAGYPERLSAEEDKPPLEALVRTESASGLAVGANSAVLYDPEGSWAGGYRKTNLYDTDKTWAKAGIGFATYHLPSPLRTKTDPMSWQAIAWKTSQMFSFCSIIGSIRQNLRQKATMVGMIGTPLSIGPQDSGHSGRKTH</sequence>
<evidence type="ECO:0000259" key="1">
    <source>
        <dbReference type="Pfam" id="PF00795"/>
    </source>
</evidence>
<evidence type="ECO:0000313" key="2">
    <source>
        <dbReference type="EMBL" id="RXW24096.1"/>
    </source>
</evidence>
<dbReference type="GO" id="GO:0008418">
    <property type="term" value="F:protein-N-terminal asparagine amidohydrolase activity"/>
    <property type="evidence" value="ECO:0007669"/>
    <property type="project" value="InterPro"/>
</dbReference>
<protein>
    <recommendedName>
        <fullName evidence="1">CN hydrolase domain-containing protein</fullName>
    </recommendedName>
</protein>
<feature type="domain" description="CN hydrolase" evidence="1">
    <location>
        <begin position="19"/>
        <end position="104"/>
    </location>
</feature>
<dbReference type="GO" id="GO:0070773">
    <property type="term" value="F:protein-N-terminal glutamine amidohydrolase activity"/>
    <property type="evidence" value="ECO:0007669"/>
    <property type="project" value="InterPro"/>
</dbReference>
<accession>A0A4Q2DWP6</accession>
<proteinExistence type="predicted"/>
<gene>
    <name evidence="2" type="ORF">EST38_g1767</name>
</gene>
<organism evidence="2 3">
    <name type="scientific">Candolleomyces aberdarensis</name>
    <dbReference type="NCBI Taxonomy" id="2316362"/>
    <lineage>
        <taxon>Eukaryota</taxon>
        <taxon>Fungi</taxon>
        <taxon>Dikarya</taxon>
        <taxon>Basidiomycota</taxon>
        <taxon>Agaricomycotina</taxon>
        <taxon>Agaricomycetes</taxon>
        <taxon>Agaricomycetidae</taxon>
        <taxon>Agaricales</taxon>
        <taxon>Agaricineae</taxon>
        <taxon>Psathyrellaceae</taxon>
        <taxon>Candolleomyces</taxon>
    </lineage>
</organism>
<evidence type="ECO:0000313" key="3">
    <source>
        <dbReference type="Proteomes" id="UP000290288"/>
    </source>
</evidence>
<dbReference type="PANTHER" id="PTHR11750">
    <property type="entry name" value="PROTEIN N-TERMINAL AMIDASE"/>
    <property type="match status" value="1"/>
</dbReference>
<dbReference type="Proteomes" id="UP000290288">
    <property type="component" value="Unassembled WGS sequence"/>
</dbReference>
<dbReference type="InterPro" id="IPR039703">
    <property type="entry name" value="Nta1"/>
</dbReference>
<name>A0A4Q2DWP6_9AGAR</name>
<comment type="caution">
    <text evidence="2">The sequence shown here is derived from an EMBL/GenBank/DDBJ whole genome shotgun (WGS) entry which is preliminary data.</text>
</comment>
<dbReference type="InterPro" id="IPR036526">
    <property type="entry name" value="C-N_Hydrolase_sf"/>
</dbReference>
<dbReference type="GO" id="GO:0030163">
    <property type="term" value="P:protein catabolic process"/>
    <property type="evidence" value="ECO:0007669"/>
    <property type="project" value="TreeGrafter"/>
</dbReference>
<dbReference type="EMBL" id="SDEE01000026">
    <property type="protein sequence ID" value="RXW24096.1"/>
    <property type="molecule type" value="Genomic_DNA"/>
</dbReference>
<dbReference type="SUPFAM" id="SSF56317">
    <property type="entry name" value="Carbon-nitrogen hydrolase"/>
    <property type="match status" value="1"/>
</dbReference>
<dbReference type="InterPro" id="IPR003010">
    <property type="entry name" value="C-N_Hydrolase"/>
</dbReference>
<dbReference type="PANTHER" id="PTHR11750:SF26">
    <property type="entry name" value="PROTEIN N-TERMINAL AMIDASE"/>
    <property type="match status" value="1"/>
</dbReference>
<dbReference type="STRING" id="2316362.A0A4Q2DWP6"/>
<dbReference type="OrthoDB" id="201515at2759"/>
<keyword evidence="3" id="KW-1185">Reference proteome</keyword>
<dbReference type="AlphaFoldDB" id="A0A4Q2DWP6"/>